<dbReference type="OrthoDB" id="21557at2759"/>
<dbReference type="PROSITE" id="PS51505">
    <property type="entry name" value="SCA7"/>
    <property type="match status" value="1"/>
</dbReference>
<dbReference type="OMA" id="EVIGQMW"/>
<dbReference type="PANTHER" id="PTHR46367">
    <property type="entry name" value="ATAXIN-7-LIKE PROTEIN 3"/>
    <property type="match status" value="1"/>
</dbReference>
<keyword evidence="6" id="KW-0805">Transcription regulation</keyword>
<evidence type="ECO:0000256" key="6">
    <source>
        <dbReference type="ARBA" id="ARBA00023015"/>
    </source>
</evidence>
<dbReference type="VEuPathDB" id="VectorBase:ISCW016181"/>
<evidence type="ECO:0000256" key="10">
    <source>
        <dbReference type="SAM" id="MobiDB-lite"/>
    </source>
</evidence>
<dbReference type="HAMAP" id="MF_03047">
    <property type="entry name" value="Sgf11"/>
    <property type="match status" value="1"/>
</dbReference>
<keyword evidence="3" id="KW-0863">Zinc-finger</keyword>
<dbReference type="AlphaFoldDB" id="A0A4D5RXS6"/>
<keyword evidence="2" id="KW-0479">Metal-binding</keyword>
<feature type="compositionally biased region" description="Basic residues" evidence="10">
    <location>
        <begin position="151"/>
        <end position="168"/>
    </location>
</feature>
<keyword evidence="9" id="KW-0539">Nucleus</keyword>
<dbReference type="KEGG" id="isc:8023943"/>
<dbReference type="Gene3D" id="3.30.160.60">
    <property type="entry name" value="Classic Zinc Finger"/>
    <property type="match status" value="1"/>
</dbReference>
<evidence type="ECO:0000256" key="3">
    <source>
        <dbReference type="ARBA" id="ARBA00022771"/>
    </source>
</evidence>
<dbReference type="Gene3D" id="6.10.140.1270">
    <property type="match status" value="1"/>
</dbReference>
<proteinExistence type="inferred from homology"/>
<dbReference type="InterPro" id="IPR013243">
    <property type="entry name" value="SCA7_dom"/>
</dbReference>
<dbReference type="EMBL" id="GHJT01007470">
    <property type="protein sequence ID" value="MOY41441.1"/>
    <property type="molecule type" value="Transcribed_RNA"/>
</dbReference>
<keyword evidence="4" id="KW-0862">Zinc</keyword>
<keyword evidence="8" id="KW-0804">Transcription</keyword>
<evidence type="ECO:0000313" key="12">
    <source>
        <dbReference type="EMBL" id="MOY41441.1"/>
    </source>
</evidence>
<reference evidence="12" key="1">
    <citation type="submission" date="2019-04" db="EMBL/GenBank/DDBJ databases">
        <title>An insight into the mialome of Ixodes scapularis.</title>
        <authorList>
            <person name="Ribeiro J.M."/>
            <person name="Mather T.N."/>
            <person name="Karim S."/>
        </authorList>
    </citation>
    <scope>NUCLEOTIDE SEQUENCE</scope>
</reference>
<evidence type="ECO:0000259" key="11">
    <source>
        <dbReference type="PROSITE" id="PS51505"/>
    </source>
</evidence>
<dbReference type="PANTHER" id="PTHR46367:SF1">
    <property type="entry name" value="ATAXIN-7-LIKE PROTEIN 3"/>
    <property type="match status" value="1"/>
</dbReference>
<comment type="subcellular location">
    <subcellularLocation>
        <location evidence="1">Nucleus</location>
    </subcellularLocation>
</comment>
<feature type="region of interest" description="Disordered" evidence="10">
    <location>
        <begin position="280"/>
        <end position="339"/>
    </location>
</feature>
<name>A0A4D5RXS6_IXOSC</name>
<dbReference type="CTD" id="40035"/>
<evidence type="ECO:0000256" key="7">
    <source>
        <dbReference type="ARBA" id="ARBA00023159"/>
    </source>
</evidence>
<dbReference type="GO" id="GO:0006325">
    <property type="term" value="P:chromatin organization"/>
    <property type="evidence" value="ECO:0007669"/>
    <property type="project" value="UniProtKB-KW"/>
</dbReference>
<keyword evidence="7" id="KW-0010">Activator</keyword>
<feature type="domain" description="SCA7" evidence="11">
    <location>
        <begin position="192"/>
        <end position="259"/>
    </location>
</feature>
<evidence type="ECO:0000256" key="4">
    <source>
        <dbReference type="ARBA" id="ARBA00022833"/>
    </source>
</evidence>
<accession>A0A4D5RXS6</accession>
<dbReference type="VEuPathDB" id="VectorBase:ISCP_003470"/>
<dbReference type="GO" id="GO:0008270">
    <property type="term" value="F:zinc ion binding"/>
    <property type="evidence" value="ECO:0007669"/>
    <property type="project" value="UniProtKB-KW"/>
</dbReference>
<dbReference type="FunFam" id="3.30.160.60:FF:000118">
    <property type="entry name" value="Ataxin-7-like protein 3"/>
    <property type="match status" value="1"/>
</dbReference>
<keyword evidence="5" id="KW-0156">Chromatin regulator</keyword>
<dbReference type="RefSeq" id="XP_029836605.1">
    <property type="nucleotide sequence ID" value="XM_029980745.4"/>
</dbReference>
<evidence type="ECO:0000256" key="1">
    <source>
        <dbReference type="ARBA" id="ARBA00004123"/>
    </source>
</evidence>
<dbReference type="VEuPathDB" id="VectorBase:ISCI016181"/>
<dbReference type="InterPro" id="IPR013246">
    <property type="entry name" value="SAGA_su_Sgf11"/>
</dbReference>
<organism evidence="12">
    <name type="scientific">Ixodes scapularis</name>
    <name type="common">Black-legged tick</name>
    <name type="synonym">Deer tick</name>
    <dbReference type="NCBI Taxonomy" id="6945"/>
    <lineage>
        <taxon>Eukaryota</taxon>
        <taxon>Metazoa</taxon>
        <taxon>Ecdysozoa</taxon>
        <taxon>Arthropoda</taxon>
        <taxon>Chelicerata</taxon>
        <taxon>Arachnida</taxon>
        <taxon>Acari</taxon>
        <taxon>Parasitiformes</taxon>
        <taxon>Ixodida</taxon>
        <taxon>Ixodoidea</taxon>
        <taxon>Ixodidae</taxon>
        <taxon>Ixodinae</taxon>
        <taxon>Ixodes</taxon>
    </lineage>
</organism>
<dbReference type="GO" id="GO:0070461">
    <property type="term" value="C:SAGA-type complex"/>
    <property type="evidence" value="ECO:0007669"/>
    <property type="project" value="UniProtKB-ARBA"/>
</dbReference>
<sequence length="339" mass="37197">MMQQPHLDNADTTNISLSSKALDEQSMSVLDELVDDVILGACFEVHRSVKLGIFFLDEAKDDEKKYEIVDEVGLDVFGQVPLKKQFECVCPNCQRNLAASRFAPHLEKCMGMGRNSSRIASKRIANSGKAESDVDDYDNDSDWNYSSDRKSSKKRKDKNSPRRIKGKSKNGEQSGSSSVVEGANTISSYEPLSIEERKALLTQMCGVISEHTKKMCTRSQRCPQHTEDQRKAVRQFLLGQSSGTAPVAEPADEVHIDVDTFDESDNHSLHEVIGQMWENVSSTNSSPADSSYQSNNGSVVKKKDKRPFSSSALKKSKTRPGGSGPSSAAGGDHVASDLL</sequence>
<evidence type="ECO:0000256" key="5">
    <source>
        <dbReference type="ARBA" id="ARBA00022853"/>
    </source>
</evidence>
<evidence type="ECO:0000256" key="9">
    <source>
        <dbReference type="ARBA" id="ARBA00023242"/>
    </source>
</evidence>
<dbReference type="GeneID" id="8023943"/>
<evidence type="ECO:0000256" key="8">
    <source>
        <dbReference type="ARBA" id="ARBA00023163"/>
    </source>
</evidence>
<feature type="compositionally biased region" description="Polar residues" evidence="10">
    <location>
        <begin position="280"/>
        <end position="298"/>
    </location>
</feature>
<protein>
    <submittedName>
        <fullName evidence="12">Putative integral membrane protein</fullName>
    </submittedName>
</protein>
<dbReference type="InterPro" id="IPR051078">
    <property type="entry name" value="SGF11"/>
</dbReference>
<dbReference type="Pfam" id="PF08209">
    <property type="entry name" value="Sgf11"/>
    <property type="match status" value="1"/>
</dbReference>
<dbReference type="GO" id="GO:0071819">
    <property type="term" value="C:DUBm complex"/>
    <property type="evidence" value="ECO:0007669"/>
    <property type="project" value="UniProtKB-ARBA"/>
</dbReference>
<feature type="non-terminal residue" evidence="12">
    <location>
        <position position="339"/>
    </location>
</feature>
<feature type="region of interest" description="Disordered" evidence="10">
    <location>
        <begin position="130"/>
        <end position="182"/>
    </location>
</feature>
<feature type="compositionally biased region" description="Low complexity" evidence="10">
    <location>
        <begin position="171"/>
        <end position="182"/>
    </location>
</feature>
<evidence type="ECO:0000256" key="2">
    <source>
        <dbReference type="ARBA" id="ARBA00022723"/>
    </source>
</evidence>